<evidence type="ECO:0000313" key="2">
    <source>
        <dbReference type="Proteomes" id="UP001212821"/>
    </source>
</evidence>
<gene>
    <name evidence="1" type="ORF">O1G21_40830</name>
</gene>
<proteinExistence type="predicted"/>
<name>A0ABY7QIK5_9ACTN</name>
<dbReference type="EMBL" id="CP115452">
    <property type="protein sequence ID" value="WBP92080.1"/>
    <property type="molecule type" value="Genomic_DNA"/>
</dbReference>
<evidence type="ECO:0000313" key="1">
    <source>
        <dbReference type="EMBL" id="WBP92080.1"/>
    </source>
</evidence>
<reference evidence="1 2" key="1">
    <citation type="submission" date="2022-12" db="EMBL/GenBank/DDBJ databases">
        <title>HUAS 3-15.</title>
        <authorList>
            <person name="Mo P."/>
        </authorList>
    </citation>
    <scope>NUCLEOTIDE SEQUENCE [LARGE SCALE GENOMIC DNA]</scope>
    <source>
        <strain evidence="1 2">HUAS 3-15</strain>
        <plasmid evidence="1 2">punmamed3</plasmid>
    </source>
</reference>
<organism evidence="1 2">
    <name type="scientific">Kitasatospora cathayae</name>
    <dbReference type="NCBI Taxonomy" id="3004092"/>
    <lineage>
        <taxon>Bacteria</taxon>
        <taxon>Bacillati</taxon>
        <taxon>Actinomycetota</taxon>
        <taxon>Actinomycetes</taxon>
        <taxon>Kitasatosporales</taxon>
        <taxon>Streptomycetaceae</taxon>
        <taxon>Kitasatospora</taxon>
    </lineage>
</organism>
<dbReference type="Proteomes" id="UP001212821">
    <property type="component" value="Plasmid punmamed3"/>
</dbReference>
<dbReference type="RefSeq" id="WP_270151776.1">
    <property type="nucleotide sequence ID" value="NZ_CP115452.1"/>
</dbReference>
<protein>
    <submittedName>
        <fullName evidence="1">Uncharacterized protein</fullName>
    </submittedName>
</protein>
<geneLocation type="plasmid" evidence="1 2">
    <name>punmamed3</name>
</geneLocation>
<accession>A0ABY7QIK5</accession>
<keyword evidence="2" id="KW-1185">Reference proteome</keyword>
<sequence>MSQTVKPPLPLLLERDRICSAGDNWLFVPDRRNPAGDLQIGYLVKNGERVELTHCSRQLAELFRILRRLEFEFSTRLC</sequence>
<keyword evidence="1" id="KW-0614">Plasmid</keyword>